<dbReference type="AlphaFoldDB" id="A0A174VHC3"/>
<evidence type="ECO:0000313" key="3">
    <source>
        <dbReference type="Proteomes" id="UP000092714"/>
    </source>
</evidence>
<evidence type="ECO:0000313" key="2">
    <source>
        <dbReference type="EMBL" id="OBY10131.1"/>
    </source>
</evidence>
<organism evidence="2 3">
    <name type="scientific">Clostridium paraputrificum</name>
    <dbReference type="NCBI Taxonomy" id="29363"/>
    <lineage>
        <taxon>Bacteria</taxon>
        <taxon>Bacillati</taxon>
        <taxon>Bacillota</taxon>
        <taxon>Clostridia</taxon>
        <taxon>Eubacteriales</taxon>
        <taxon>Clostridiaceae</taxon>
        <taxon>Clostridium</taxon>
    </lineage>
</organism>
<name>A0A174VHC3_9CLOT</name>
<feature type="domain" description="Card1 endonuclease" evidence="1">
    <location>
        <begin position="248"/>
        <end position="366"/>
    </location>
</feature>
<dbReference type="Gene3D" id="3.40.1350.10">
    <property type="match status" value="1"/>
</dbReference>
<dbReference type="eggNOG" id="ENOG5032W1C">
    <property type="taxonomic scope" value="Bacteria"/>
</dbReference>
<dbReference type="InterPro" id="IPR011856">
    <property type="entry name" value="tRNA_endonuc-like_dom_sf"/>
</dbReference>
<dbReference type="InterPro" id="IPR015093">
    <property type="entry name" value="Card1_endonucl_dom"/>
</dbReference>
<gene>
    <name evidence="2" type="ORF">CP373A1_11565</name>
</gene>
<keyword evidence="3" id="KW-1185">Reference proteome</keyword>
<dbReference type="InterPro" id="IPR011335">
    <property type="entry name" value="Restrct_endonuc-II-like"/>
</dbReference>
<dbReference type="Proteomes" id="UP000092714">
    <property type="component" value="Unassembled WGS sequence"/>
</dbReference>
<dbReference type="Pfam" id="PF09002">
    <property type="entry name" value="Card1_endonuc"/>
    <property type="match status" value="1"/>
</dbReference>
<proteinExistence type="predicted"/>
<reference evidence="2 3" key="1">
    <citation type="submission" date="2016-06" db="EMBL/GenBank/DDBJ databases">
        <authorList>
            <person name="Kjaerup R.B."/>
            <person name="Dalgaard T.S."/>
            <person name="Juul-Madsen H.R."/>
        </authorList>
    </citation>
    <scope>NUCLEOTIDE SEQUENCE [LARGE SCALE GENOMIC DNA]</scope>
    <source>
        <strain evidence="2 3">373-A1</strain>
    </source>
</reference>
<evidence type="ECO:0000259" key="1">
    <source>
        <dbReference type="Pfam" id="PF09002"/>
    </source>
</evidence>
<dbReference type="OrthoDB" id="1904635at2"/>
<comment type="caution">
    <text evidence="2">The sequence shown here is derived from an EMBL/GenBank/DDBJ whole genome shotgun (WGS) entry which is preliminary data.</text>
</comment>
<dbReference type="EMBL" id="MAPZ01000024">
    <property type="protein sequence ID" value="OBY10131.1"/>
    <property type="molecule type" value="Genomic_DNA"/>
</dbReference>
<dbReference type="Gene3D" id="3.40.50.10770">
    <property type="entry name" value="Hypothetical protein VC1899 like domain (Restriction endonuclease-like)"/>
    <property type="match status" value="1"/>
</dbReference>
<dbReference type="GeneID" id="42776457"/>
<accession>A0A174VHC3</accession>
<dbReference type="GO" id="GO:0003676">
    <property type="term" value="F:nucleic acid binding"/>
    <property type="evidence" value="ECO:0007669"/>
    <property type="project" value="InterPro"/>
</dbReference>
<dbReference type="RefSeq" id="WP_027098632.1">
    <property type="nucleotide sequence ID" value="NZ_CABHIH010000004.1"/>
</dbReference>
<dbReference type="SUPFAM" id="SSF52980">
    <property type="entry name" value="Restriction endonuclease-like"/>
    <property type="match status" value="1"/>
</dbReference>
<sequence length="380" mass="44502">MKFNLLINQLDEHNEVGLLLAQKYKVKSVVMLYKNKEKKKLDKFKELYIDFNNIEVIDELIDEDNYDNLKNIISKYKEKEIIINLTGGNRITSLIMLKIAIELNIQCVYVDLLKKRRYIFDKEYRIIEQPLEDISISDVIHLSGSNITLDSTSLAEKSDIQEFTKVILSNLDIWHKYKQKLYDNNIFKHDYKDTSRISINKCLVESEELKLIYNILNYLREKNEVEFIEDKDNIEVLFKNDYLKGFIFKSGTWLEVLTTLVVQSIEDIDEVKSGLTFYWGDDLKRVRNELDVVAIRDSVLICISCKDSDKYDEDALNELQVYSERLGGKNAIKILVATKQPVKKTVLDRAKEMNINIVTLDKNIDIFKKALIDLIKKKTV</sequence>
<protein>
    <recommendedName>
        <fullName evidence="1">Card1 endonuclease domain-containing protein</fullName>
    </recommendedName>
</protein>